<keyword evidence="1" id="KW-0472">Membrane</keyword>
<keyword evidence="1" id="KW-1133">Transmembrane helix</keyword>
<keyword evidence="1" id="KW-0812">Transmembrane</keyword>
<evidence type="ECO:0000313" key="2">
    <source>
        <dbReference type="Proteomes" id="UP000050741"/>
    </source>
</evidence>
<dbReference type="WBParaSite" id="GPLIN_001208500">
    <property type="protein sequence ID" value="GPLIN_001208500"/>
    <property type="gene ID" value="GPLIN_001208500"/>
</dbReference>
<name>A0A183CGT0_GLOPA</name>
<evidence type="ECO:0000313" key="3">
    <source>
        <dbReference type="WBParaSite" id="GPLIN_001208500"/>
    </source>
</evidence>
<feature type="transmembrane region" description="Helical" evidence="1">
    <location>
        <begin position="37"/>
        <end position="61"/>
    </location>
</feature>
<organism evidence="2 3">
    <name type="scientific">Globodera pallida</name>
    <name type="common">Potato cyst nematode worm</name>
    <name type="synonym">Heterodera pallida</name>
    <dbReference type="NCBI Taxonomy" id="36090"/>
    <lineage>
        <taxon>Eukaryota</taxon>
        <taxon>Metazoa</taxon>
        <taxon>Ecdysozoa</taxon>
        <taxon>Nematoda</taxon>
        <taxon>Chromadorea</taxon>
        <taxon>Rhabditida</taxon>
        <taxon>Tylenchina</taxon>
        <taxon>Tylenchomorpha</taxon>
        <taxon>Tylenchoidea</taxon>
        <taxon>Heteroderidae</taxon>
        <taxon>Heteroderinae</taxon>
        <taxon>Globodera</taxon>
    </lineage>
</organism>
<dbReference type="Proteomes" id="UP000050741">
    <property type="component" value="Unassembled WGS sequence"/>
</dbReference>
<evidence type="ECO:0000256" key="1">
    <source>
        <dbReference type="SAM" id="Phobius"/>
    </source>
</evidence>
<sequence length="86" mass="9607">MILCVLINIATFVAYKQHLKKVRKNGSNNGDEIEKKLLIYALATFLGHFLFASLYLVGIVLNSIDPPTMPVIFIYHPLIMDTGSVV</sequence>
<accession>A0A183CGT0</accession>
<dbReference type="AlphaFoldDB" id="A0A183CGT0"/>
<proteinExistence type="predicted"/>
<keyword evidence="2" id="KW-1185">Reference proteome</keyword>
<reference evidence="2" key="1">
    <citation type="submission" date="2014-05" db="EMBL/GenBank/DDBJ databases">
        <title>The genome and life-stage specific transcriptomes of Globodera pallida elucidate key aspects of plant parasitism by a cyst nematode.</title>
        <authorList>
            <person name="Cotton J.A."/>
            <person name="Lilley C.J."/>
            <person name="Jones L.M."/>
            <person name="Kikuchi T."/>
            <person name="Reid A.J."/>
            <person name="Thorpe P."/>
            <person name="Tsai I.J."/>
            <person name="Beasley H."/>
            <person name="Blok V."/>
            <person name="Cock P.J.A."/>
            <person name="Van den Akker S.E."/>
            <person name="Holroyd N."/>
            <person name="Hunt M."/>
            <person name="Mantelin S."/>
            <person name="Naghra H."/>
            <person name="Pain A."/>
            <person name="Palomares-Rius J.E."/>
            <person name="Zarowiecki M."/>
            <person name="Berriman M."/>
            <person name="Jones J.T."/>
            <person name="Urwin P.E."/>
        </authorList>
    </citation>
    <scope>NUCLEOTIDE SEQUENCE [LARGE SCALE GENOMIC DNA]</scope>
    <source>
        <strain evidence="2">Lindley</strain>
    </source>
</reference>
<protein>
    <submittedName>
        <fullName evidence="3">7TM_GPCR_Srx domain-containing protein</fullName>
    </submittedName>
</protein>
<reference evidence="3" key="2">
    <citation type="submission" date="2016-06" db="UniProtKB">
        <authorList>
            <consortium name="WormBaseParasite"/>
        </authorList>
    </citation>
    <scope>IDENTIFICATION</scope>
</reference>